<evidence type="ECO:0008006" key="4">
    <source>
        <dbReference type="Google" id="ProtNLM"/>
    </source>
</evidence>
<gene>
    <name evidence="2" type="ORF">IC231_03990</name>
</gene>
<feature type="transmembrane region" description="Helical" evidence="1">
    <location>
        <begin position="184"/>
        <end position="204"/>
    </location>
</feature>
<comment type="caution">
    <text evidence="2">The sequence shown here is derived from an EMBL/GenBank/DDBJ whole genome shotgun (WGS) entry which is preliminary data.</text>
</comment>
<feature type="transmembrane region" description="Helical" evidence="1">
    <location>
        <begin position="328"/>
        <end position="348"/>
    </location>
</feature>
<feature type="transmembrane region" description="Helical" evidence="1">
    <location>
        <begin position="392"/>
        <end position="412"/>
    </location>
</feature>
<keyword evidence="1" id="KW-0472">Membrane</keyword>
<organism evidence="2 3">
    <name type="scientific">Hymenobacter duratus</name>
    <dbReference type="NCBI Taxonomy" id="2771356"/>
    <lineage>
        <taxon>Bacteria</taxon>
        <taxon>Pseudomonadati</taxon>
        <taxon>Bacteroidota</taxon>
        <taxon>Cytophagia</taxon>
        <taxon>Cytophagales</taxon>
        <taxon>Hymenobacteraceae</taxon>
        <taxon>Hymenobacter</taxon>
    </lineage>
</organism>
<keyword evidence="3" id="KW-1185">Reference proteome</keyword>
<evidence type="ECO:0000313" key="3">
    <source>
        <dbReference type="Proteomes" id="UP000642468"/>
    </source>
</evidence>
<sequence length="413" mass="45452">MRKPVFLLLLPGALAVLLVAWCLQHYPAHSVSLLRWDALWYESIRAGGYHFEADAKSNTGFFPLFSYLWRWLGLGPIGVSILNGTLMLGATYGLARQLRLWWPAVWLFVALPTSVFFYVPYTEALFYAAAALVVLGLARQRPVLVVAGMLLGGLVRPSALYFLPAAVALGLVETTHCPAEWRRWLGRTAVYMAAAAAGIGLVMLEQWRSTGVWQAYVKTQLHWGHAFKLPTLSLTSVSQGIMLLDTLALLVGLAVGCWLLWVLVQRQRPAPEVVFAAGFVAATVLNTLLHAPLLRGSTSLISVARYVLCTPFFLVLLHYFLPRQRPSGLLLAATAAGGLALVLLLGLWQMPVLYFRSLPGTAVSGPLLALLVLGYTGLWAGTGYRLVRFSLYSMNMLLLLLLLRNYLLGFWVG</sequence>
<name>A0ABR8JEN7_9BACT</name>
<reference evidence="2 3" key="1">
    <citation type="submission" date="2020-09" db="EMBL/GenBank/DDBJ databases">
        <authorList>
            <person name="Kim M.K."/>
        </authorList>
    </citation>
    <scope>NUCLEOTIDE SEQUENCE [LARGE SCALE GENOMIC DNA]</scope>
    <source>
        <strain evidence="2 3">BT646</strain>
    </source>
</reference>
<feature type="transmembrane region" description="Helical" evidence="1">
    <location>
        <begin position="100"/>
        <end position="119"/>
    </location>
</feature>
<evidence type="ECO:0000313" key="2">
    <source>
        <dbReference type="EMBL" id="MBD2714191.1"/>
    </source>
</evidence>
<feature type="transmembrane region" description="Helical" evidence="1">
    <location>
        <begin position="143"/>
        <end position="172"/>
    </location>
</feature>
<protein>
    <recommendedName>
        <fullName evidence="4">DUF2029 domain-containing protein</fullName>
    </recommendedName>
</protein>
<dbReference type="EMBL" id="JACWZZ010000001">
    <property type="protein sequence ID" value="MBD2714191.1"/>
    <property type="molecule type" value="Genomic_DNA"/>
</dbReference>
<dbReference type="Proteomes" id="UP000642468">
    <property type="component" value="Unassembled WGS sequence"/>
</dbReference>
<feature type="transmembrane region" description="Helical" evidence="1">
    <location>
        <begin position="241"/>
        <end position="261"/>
    </location>
</feature>
<feature type="transmembrane region" description="Helical" evidence="1">
    <location>
        <begin position="303"/>
        <end position="321"/>
    </location>
</feature>
<dbReference type="RefSeq" id="WP_190783297.1">
    <property type="nucleotide sequence ID" value="NZ_JACWZZ010000001.1"/>
</dbReference>
<keyword evidence="1" id="KW-1133">Transmembrane helix</keyword>
<proteinExistence type="predicted"/>
<accession>A0ABR8JEN7</accession>
<feature type="transmembrane region" description="Helical" evidence="1">
    <location>
        <begin position="360"/>
        <end position="380"/>
    </location>
</feature>
<evidence type="ECO:0000256" key="1">
    <source>
        <dbReference type="SAM" id="Phobius"/>
    </source>
</evidence>
<feature type="transmembrane region" description="Helical" evidence="1">
    <location>
        <begin position="273"/>
        <end position="291"/>
    </location>
</feature>
<feature type="transmembrane region" description="Helical" evidence="1">
    <location>
        <begin position="68"/>
        <end position="88"/>
    </location>
</feature>
<keyword evidence="1" id="KW-0812">Transmembrane</keyword>